<sequence>MIITSEAHMATRHQPNTVFPLEKTSSRTKADPVNISNTFFSRPQKYSANQQDNINMFKLSKIHTKKPVFSGY</sequence>
<dbReference type="EMBL" id="GBRH01234626">
    <property type="protein sequence ID" value="JAD63269.1"/>
    <property type="molecule type" value="Transcribed_RNA"/>
</dbReference>
<protein>
    <submittedName>
        <fullName evidence="1">Uncharacterized protein</fullName>
    </submittedName>
</protein>
<evidence type="ECO:0000313" key="1">
    <source>
        <dbReference type="EMBL" id="JAD63269.1"/>
    </source>
</evidence>
<reference evidence="1" key="1">
    <citation type="submission" date="2014-09" db="EMBL/GenBank/DDBJ databases">
        <authorList>
            <person name="Magalhaes I.L.F."/>
            <person name="Oliveira U."/>
            <person name="Santos F.R."/>
            <person name="Vidigal T.H.D.A."/>
            <person name="Brescovit A.D."/>
            <person name="Santos A.J."/>
        </authorList>
    </citation>
    <scope>NUCLEOTIDE SEQUENCE</scope>
    <source>
        <tissue evidence="1">Shoot tissue taken approximately 20 cm above the soil surface</tissue>
    </source>
</reference>
<dbReference type="AlphaFoldDB" id="A0A0A9BH12"/>
<accession>A0A0A9BH12</accession>
<name>A0A0A9BH12_ARUDO</name>
<proteinExistence type="predicted"/>
<organism evidence="1">
    <name type="scientific">Arundo donax</name>
    <name type="common">Giant reed</name>
    <name type="synonym">Donax arundinaceus</name>
    <dbReference type="NCBI Taxonomy" id="35708"/>
    <lineage>
        <taxon>Eukaryota</taxon>
        <taxon>Viridiplantae</taxon>
        <taxon>Streptophyta</taxon>
        <taxon>Embryophyta</taxon>
        <taxon>Tracheophyta</taxon>
        <taxon>Spermatophyta</taxon>
        <taxon>Magnoliopsida</taxon>
        <taxon>Liliopsida</taxon>
        <taxon>Poales</taxon>
        <taxon>Poaceae</taxon>
        <taxon>PACMAD clade</taxon>
        <taxon>Arundinoideae</taxon>
        <taxon>Arundineae</taxon>
        <taxon>Arundo</taxon>
    </lineage>
</organism>
<reference evidence="1" key="2">
    <citation type="journal article" date="2015" name="Data Brief">
        <title>Shoot transcriptome of the giant reed, Arundo donax.</title>
        <authorList>
            <person name="Barrero R.A."/>
            <person name="Guerrero F.D."/>
            <person name="Moolhuijzen P."/>
            <person name="Goolsby J.A."/>
            <person name="Tidwell J."/>
            <person name="Bellgard S.E."/>
            <person name="Bellgard M.I."/>
        </authorList>
    </citation>
    <scope>NUCLEOTIDE SEQUENCE</scope>
    <source>
        <tissue evidence="1">Shoot tissue taken approximately 20 cm above the soil surface</tissue>
    </source>
</reference>